<feature type="domain" description="DUF1935" evidence="1">
    <location>
        <begin position="122"/>
        <end position="231"/>
    </location>
</feature>
<accession>G0U5Q8</accession>
<dbReference type="PANTHER" id="PTHR47047">
    <property type="entry name" value="PUTATIVE-RELATED-RELATED"/>
    <property type="match status" value="1"/>
</dbReference>
<gene>
    <name evidence="2" type="ORF">TVY486_1002620</name>
</gene>
<evidence type="ECO:0000259" key="1">
    <source>
        <dbReference type="Pfam" id="PF09149"/>
    </source>
</evidence>
<feature type="domain" description="DUF1935" evidence="1">
    <location>
        <begin position="11"/>
        <end position="111"/>
    </location>
</feature>
<dbReference type="InterPro" id="IPR036310">
    <property type="entry name" value="Smp-1-like_sf"/>
</dbReference>
<dbReference type="AlphaFoldDB" id="G0U5Q8"/>
<evidence type="ECO:0000313" key="2">
    <source>
        <dbReference type="EMBL" id="CCC51209.1"/>
    </source>
</evidence>
<dbReference type="InterPro" id="IPR015232">
    <property type="entry name" value="DUF1935"/>
</dbReference>
<dbReference type="PANTHER" id="PTHR47047:SF9">
    <property type="entry name" value="DUF1935 DOMAIN-CONTAINING PROTEIN"/>
    <property type="match status" value="1"/>
</dbReference>
<dbReference type="EMBL" id="HE573026">
    <property type="protein sequence ID" value="CCC51209.1"/>
    <property type="molecule type" value="Genomic_DNA"/>
</dbReference>
<protein>
    <recommendedName>
        <fullName evidence="1">DUF1935 domain-containing protein</fullName>
    </recommendedName>
</protein>
<feature type="domain" description="DUF1935" evidence="1">
    <location>
        <begin position="246"/>
        <end position="356"/>
    </location>
</feature>
<dbReference type="Pfam" id="PF09149">
    <property type="entry name" value="DUF1935"/>
    <property type="match status" value="4"/>
</dbReference>
<sequence length="483" mass="53982">MEPIPISEVQFKQGAPKFPYKLVYPCFSGANKDLLYRLVADDRWAFYNNSNDTVLVVRATFGKDSQVKALSGTMLKQAGDNERLQAITSILPGCTELFVEGTINGFELEFISEAMEERSPHFENGTPSLPYNKIYRCFKQQQNGMLFRLVTLDKESSEQTWSFYNDTKQFNMEVEVTFEQPEHVRPLDETSVTTESEKGRACYKLVVPPLSTKPFAKGIMQNYSKSFVARPIGSARPDDAALPTFINGSPDTSIIAYPCTKVIRGFKNNGNGLVFVLVDENSHKWAVYNDTKDYRITVGAHFGPGAVYKPAKKVTVTEDPNVKGGTVCLIEVSPVTTELFITDGNPKDYRLSFSAEDADATTPEKNVSYENGRPDVNVMAEVDEVYKCFKDRGNGLMFRLVNKKRGQWAFYNDTKDATFTVKVTFEDSDSATPMGETKVVEDPAEGKVFLLDVPPLKTKLFACGKMSSYTMTFQGKRSATKVS</sequence>
<organism evidence="2">
    <name type="scientific">Trypanosoma vivax (strain Y486)</name>
    <dbReference type="NCBI Taxonomy" id="1055687"/>
    <lineage>
        <taxon>Eukaryota</taxon>
        <taxon>Discoba</taxon>
        <taxon>Euglenozoa</taxon>
        <taxon>Kinetoplastea</taxon>
        <taxon>Metakinetoplastina</taxon>
        <taxon>Trypanosomatida</taxon>
        <taxon>Trypanosomatidae</taxon>
        <taxon>Trypanosoma</taxon>
        <taxon>Duttonella</taxon>
    </lineage>
</organism>
<dbReference type="InterPro" id="IPR013780">
    <property type="entry name" value="Glyco_hydro_b"/>
</dbReference>
<dbReference type="Gene3D" id="2.60.40.1180">
    <property type="entry name" value="Golgi alpha-mannosidase II"/>
    <property type="match status" value="4"/>
</dbReference>
<name>G0U5Q8_TRYVY</name>
<dbReference type="VEuPathDB" id="TriTrypDB:TvY486_1002620"/>
<dbReference type="SUPFAM" id="SSF101601">
    <property type="entry name" value="Smp-1-like"/>
    <property type="match status" value="4"/>
</dbReference>
<reference evidence="2" key="1">
    <citation type="journal article" date="2012" name="Proc. Natl. Acad. Sci. U.S.A.">
        <title>Antigenic diversity is generated by distinct evolutionary mechanisms in African trypanosome species.</title>
        <authorList>
            <person name="Jackson A.P."/>
            <person name="Berry A."/>
            <person name="Aslett M."/>
            <person name="Allison H.C."/>
            <person name="Burton P."/>
            <person name="Vavrova-Anderson J."/>
            <person name="Brown R."/>
            <person name="Browne H."/>
            <person name="Corton N."/>
            <person name="Hauser H."/>
            <person name="Gamble J."/>
            <person name="Gilderthorp R."/>
            <person name="Marcello L."/>
            <person name="McQuillan J."/>
            <person name="Otto T.D."/>
            <person name="Quail M.A."/>
            <person name="Sanders M.J."/>
            <person name="van Tonder A."/>
            <person name="Ginger M.L."/>
            <person name="Field M.C."/>
            <person name="Barry J.D."/>
            <person name="Hertz-Fowler C."/>
            <person name="Berriman M."/>
        </authorList>
    </citation>
    <scope>NUCLEOTIDE SEQUENCE</scope>
    <source>
        <strain evidence="2">Y486</strain>
    </source>
</reference>
<proteinExistence type="predicted"/>
<feature type="domain" description="DUF1935" evidence="1">
    <location>
        <begin position="369"/>
        <end position="476"/>
    </location>
</feature>